<proteinExistence type="predicted"/>
<evidence type="ECO:0008006" key="3">
    <source>
        <dbReference type="Google" id="ProtNLM"/>
    </source>
</evidence>
<accession>A0A5A5TIU0</accession>
<sequence>MLITAQYQPVSFFSLRPANATSSGGKTLLVPTPFAIKMALLSTAIQSRGLAEGERLFPFLRDLDLFLEPPQELIILKSFSKIRRELKDKNNPEKAQRARDEKEFPLQPTIAYREYVNYRGSLQLACQLDESNPLVEILPDLLLQINYLGKRGGFLQILESPQYSDKSPAGDFVHLTAPIMHTYSTHGTLQMLDDCGAQLTFDKANIYSTAKIVLHKDRILRHIVLPYEQIRSSRSYSWYQRFSETPDPGHEIVLSKL</sequence>
<reference evidence="1 2" key="1">
    <citation type="submission" date="2019-01" db="EMBL/GenBank/DDBJ databases">
        <title>Draft genome sequence of Dictyobacter sp. Uno17.</title>
        <authorList>
            <person name="Wang C.M."/>
            <person name="Zheng Y."/>
            <person name="Sakai Y."/>
            <person name="Abe K."/>
            <person name="Yokota A."/>
            <person name="Yabe S."/>
        </authorList>
    </citation>
    <scope>NUCLEOTIDE SEQUENCE [LARGE SCALE GENOMIC DNA]</scope>
    <source>
        <strain evidence="1 2">Uno17</strain>
    </source>
</reference>
<dbReference type="OrthoDB" id="979132at2"/>
<name>A0A5A5TIU0_9CHLR</name>
<keyword evidence="2" id="KW-1185">Reference proteome</keyword>
<dbReference type="RefSeq" id="WP_149404090.1">
    <property type="nucleotide sequence ID" value="NZ_BIXY01000101.1"/>
</dbReference>
<organism evidence="1 2">
    <name type="scientific">Dictyobacter arantiisoli</name>
    <dbReference type="NCBI Taxonomy" id="2014874"/>
    <lineage>
        <taxon>Bacteria</taxon>
        <taxon>Bacillati</taxon>
        <taxon>Chloroflexota</taxon>
        <taxon>Ktedonobacteria</taxon>
        <taxon>Ktedonobacterales</taxon>
        <taxon>Dictyobacteraceae</taxon>
        <taxon>Dictyobacter</taxon>
    </lineage>
</organism>
<dbReference type="AlphaFoldDB" id="A0A5A5TIU0"/>
<dbReference type="Proteomes" id="UP000322530">
    <property type="component" value="Unassembled WGS sequence"/>
</dbReference>
<protein>
    <recommendedName>
        <fullName evidence="3">CRISPR-associated protein Cas5</fullName>
    </recommendedName>
</protein>
<gene>
    <name evidence="1" type="ORF">KDI_48160</name>
</gene>
<dbReference type="EMBL" id="BIXY01000101">
    <property type="protein sequence ID" value="GCF11252.1"/>
    <property type="molecule type" value="Genomic_DNA"/>
</dbReference>
<comment type="caution">
    <text evidence="1">The sequence shown here is derived from an EMBL/GenBank/DDBJ whole genome shotgun (WGS) entry which is preliminary data.</text>
</comment>
<evidence type="ECO:0000313" key="1">
    <source>
        <dbReference type="EMBL" id="GCF11252.1"/>
    </source>
</evidence>
<evidence type="ECO:0000313" key="2">
    <source>
        <dbReference type="Proteomes" id="UP000322530"/>
    </source>
</evidence>